<keyword evidence="4" id="KW-1185">Reference proteome</keyword>
<dbReference type="AlphaFoldDB" id="A0A8J3SD71"/>
<feature type="region of interest" description="Disordered" evidence="1">
    <location>
        <begin position="67"/>
        <end position="95"/>
    </location>
</feature>
<evidence type="ECO:0000313" key="4">
    <source>
        <dbReference type="Proteomes" id="UP000619788"/>
    </source>
</evidence>
<dbReference type="Pfam" id="PF00226">
    <property type="entry name" value="DnaJ"/>
    <property type="match status" value="1"/>
</dbReference>
<dbReference type="CDD" id="cd06257">
    <property type="entry name" value="DnaJ"/>
    <property type="match status" value="1"/>
</dbReference>
<evidence type="ECO:0000259" key="2">
    <source>
        <dbReference type="PROSITE" id="PS50076"/>
    </source>
</evidence>
<dbReference type="InterPro" id="IPR036869">
    <property type="entry name" value="J_dom_sf"/>
</dbReference>
<feature type="domain" description="J" evidence="2">
    <location>
        <begin position="99"/>
        <end position="161"/>
    </location>
</feature>
<proteinExistence type="predicted"/>
<protein>
    <recommendedName>
        <fullName evidence="2">J domain-containing protein</fullName>
    </recommendedName>
</protein>
<evidence type="ECO:0000313" key="3">
    <source>
        <dbReference type="EMBL" id="GIH91973.1"/>
    </source>
</evidence>
<dbReference type="RefSeq" id="WP_373872487.1">
    <property type="nucleotide sequence ID" value="NZ_BOOJ01000023.1"/>
</dbReference>
<gene>
    <name evidence="3" type="ORF">Psi01_26030</name>
</gene>
<dbReference type="SUPFAM" id="SSF46565">
    <property type="entry name" value="Chaperone J-domain"/>
    <property type="match status" value="1"/>
</dbReference>
<dbReference type="SMART" id="SM00271">
    <property type="entry name" value="DnaJ"/>
    <property type="match status" value="1"/>
</dbReference>
<dbReference type="EMBL" id="BOOJ01000023">
    <property type="protein sequence ID" value="GIH91973.1"/>
    <property type="molecule type" value="Genomic_DNA"/>
</dbReference>
<dbReference type="Gene3D" id="1.10.287.110">
    <property type="entry name" value="DnaJ domain"/>
    <property type="match status" value="1"/>
</dbReference>
<reference evidence="3 4" key="1">
    <citation type="submission" date="2021-01" db="EMBL/GenBank/DDBJ databases">
        <title>Whole genome shotgun sequence of Planobispora siamensis NBRC 107568.</title>
        <authorList>
            <person name="Komaki H."/>
            <person name="Tamura T."/>
        </authorList>
    </citation>
    <scope>NUCLEOTIDE SEQUENCE [LARGE SCALE GENOMIC DNA]</scope>
    <source>
        <strain evidence="3 4">NBRC 107568</strain>
    </source>
</reference>
<name>A0A8J3SD71_9ACTN</name>
<dbReference type="PROSITE" id="PS50076">
    <property type="entry name" value="DNAJ_2"/>
    <property type="match status" value="1"/>
</dbReference>
<sequence>MLRPSDIKPCSRCGADIRWTLTEARKRLAVNAEPDPDGNTAVVRDVAGTLRSRAVTAERPLLPHERLMKPHAATCAPPAPGAGRRRRKAPRPAQARQEALYDVLGVTTTATPAEIRSAYRRLARELHPDVNPASGDRFKQVTAAYTVLSNPISRATYDLTGRAPRPR</sequence>
<dbReference type="InterPro" id="IPR052276">
    <property type="entry name" value="Diphthamide-biosynth_chaperone"/>
</dbReference>
<evidence type="ECO:0000256" key="1">
    <source>
        <dbReference type="SAM" id="MobiDB-lite"/>
    </source>
</evidence>
<dbReference type="PRINTS" id="PR00625">
    <property type="entry name" value="JDOMAIN"/>
</dbReference>
<dbReference type="Proteomes" id="UP000619788">
    <property type="component" value="Unassembled WGS sequence"/>
</dbReference>
<comment type="caution">
    <text evidence="3">The sequence shown here is derived from an EMBL/GenBank/DDBJ whole genome shotgun (WGS) entry which is preliminary data.</text>
</comment>
<dbReference type="PANTHER" id="PTHR44240">
    <property type="entry name" value="DNAJ DOMAIN (PROKARYOTIC HEAT SHOCK PROTEIN)-RELATED"/>
    <property type="match status" value="1"/>
</dbReference>
<dbReference type="InterPro" id="IPR001623">
    <property type="entry name" value="DnaJ_domain"/>
</dbReference>
<organism evidence="3 4">
    <name type="scientific">Planobispora siamensis</name>
    <dbReference type="NCBI Taxonomy" id="936338"/>
    <lineage>
        <taxon>Bacteria</taxon>
        <taxon>Bacillati</taxon>
        <taxon>Actinomycetota</taxon>
        <taxon>Actinomycetes</taxon>
        <taxon>Streptosporangiales</taxon>
        <taxon>Streptosporangiaceae</taxon>
        <taxon>Planobispora</taxon>
    </lineage>
</organism>
<dbReference type="PANTHER" id="PTHR44240:SF10">
    <property type="entry name" value="J DOMAIN-CONTAINING PROTEIN"/>
    <property type="match status" value="1"/>
</dbReference>
<accession>A0A8J3SD71</accession>